<dbReference type="Proteomes" id="UP000242141">
    <property type="component" value="Unassembled WGS sequence"/>
</dbReference>
<evidence type="ECO:0000313" key="5">
    <source>
        <dbReference type="Proteomes" id="UP000242141"/>
    </source>
</evidence>
<dbReference type="PROSITE" id="PS51352">
    <property type="entry name" value="THIOREDOXIN_2"/>
    <property type="match status" value="1"/>
</dbReference>
<evidence type="ECO:0000256" key="1">
    <source>
        <dbReference type="ARBA" id="ARBA00008987"/>
    </source>
</evidence>
<dbReference type="GO" id="GO:0015035">
    <property type="term" value="F:protein-disulfide reductase activity"/>
    <property type="evidence" value="ECO:0007669"/>
    <property type="project" value="TreeGrafter"/>
</dbReference>
<gene>
    <name evidence="4" type="ORF">HEPPS_04460</name>
</gene>
<keyword evidence="5" id="KW-1185">Reference proteome</keyword>
<dbReference type="GO" id="GO:0005737">
    <property type="term" value="C:cytoplasm"/>
    <property type="evidence" value="ECO:0007669"/>
    <property type="project" value="TreeGrafter"/>
</dbReference>
<dbReference type="CDD" id="cd02947">
    <property type="entry name" value="TRX_family"/>
    <property type="match status" value="1"/>
</dbReference>
<feature type="domain" description="Thioredoxin" evidence="3">
    <location>
        <begin position="1"/>
        <end position="115"/>
    </location>
</feature>
<dbReference type="EMBL" id="CWGI01000001">
    <property type="protein sequence ID" value="CRX37219.1"/>
    <property type="molecule type" value="Genomic_DNA"/>
</dbReference>
<dbReference type="Pfam" id="PF00085">
    <property type="entry name" value="Thioredoxin"/>
    <property type="match status" value="1"/>
</dbReference>
<dbReference type="PANTHER" id="PTHR45663:SF11">
    <property type="entry name" value="GEO12009P1"/>
    <property type="match status" value="1"/>
</dbReference>
<accession>A0A0G7ZNM5</accession>
<evidence type="ECO:0000259" key="3">
    <source>
        <dbReference type="PROSITE" id="PS51352"/>
    </source>
</evidence>
<sequence>MKLNISNHSIYELKELIEISKDQLIFVYFSAKWCGECKMSNLVFQKLKLIYEKKFLFFKIDVDEEKLWEHKQNEFFKIKKVPTFLIYKNQNEISRYLNFKEFGFHEKEIKKYLKF</sequence>
<name>A0A0G7ZNM5_9MOLU</name>
<dbReference type="AlphaFoldDB" id="A0A0G7ZNM5"/>
<dbReference type="PANTHER" id="PTHR45663">
    <property type="entry name" value="GEO12009P1"/>
    <property type="match status" value="1"/>
</dbReference>
<organism evidence="4 5">
    <name type="scientific">Candidatus Hepatoplasma crinochetorum</name>
    <dbReference type="NCBI Taxonomy" id="295596"/>
    <lineage>
        <taxon>Bacteria</taxon>
        <taxon>Bacillati</taxon>
        <taxon>Mycoplasmatota</taxon>
        <taxon>Mollicutes</taxon>
        <taxon>Candidatus Hepatoplasmataceae</taxon>
        <taxon>Candidatus Hepatoplasma</taxon>
    </lineage>
</organism>
<evidence type="ECO:0000256" key="2">
    <source>
        <dbReference type="ARBA" id="ARBA00023284"/>
    </source>
</evidence>
<dbReference type="SUPFAM" id="SSF52833">
    <property type="entry name" value="Thioredoxin-like"/>
    <property type="match status" value="1"/>
</dbReference>
<comment type="similarity">
    <text evidence="1">Belongs to the thioredoxin family.</text>
</comment>
<dbReference type="InterPro" id="IPR013766">
    <property type="entry name" value="Thioredoxin_domain"/>
</dbReference>
<dbReference type="Gene3D" id="3.40.30.10">
    <property type="entry name" value="Glutaredoxin"/>
    <property type="match status" value="1"/>
</dbReference>
<evidence type="ECO:0000313" key="4">
    <source>
        <dbReference type="EMBL" id="CRX37219.1"/>
    </source>
</evidence>
<proteinExistence type="inferred from homology"/>
<reference evidence="5" key="1">
    <citation type="submission" date="2015-05" db="EMBL/GenBank/DDBJ databases">
        <authorList>
            <person name="Collingro A."/>
        </authorList>
    </citation>
    <scope>NUCLEOTIDE SEQUENCE [LARGE SCALE GENOMIC DNA]</scope>
    <source>
        <strain evidence="5">Ps</strain>
    </source>
</reference>
<protein>
    <submittedName>
        <fullName evidence="4">| trxA_1 / Thioredoxin |:95383 Forward</fullName>
    </submittedName>
</protein>
<keyword evidence="2" id="KW-0676">Redox-active center</keyword>
<dbReference type="InterPro" id="IPR036249">
    <property type="entry name" value="Thioredoxin-like_sf"/>
</dbReference>